<keyword evidence="2" id="KW-1185">Reference proteome</keyword>
<dbReference type="OrthoDB" id="5973321at2759"/>
<dbReference type="AlphaFoldDB" id="A0A7D9DBM6"/>
<dbReference type="InterPro" id="IPR014716">
    <property type="entry name" value="Fibrinogen_a/b/g_C_1"/>
</dbReference>
<reference evidence="1" key="1">
    <citation type="submission" date="2020-04" db="EMBL/GenBank/DDBJ databases">
        <authorList>
            <person name="Alioto T."/>
            <person name="Alioto T."/>
            <person name="Gomez Garrido J."/>
        </authorList>
    </citation>
    <scope>NUCLEOTIDE SEQUENCE</scope>
    <source>
        <strain evidence="1">A484AB</strain>
    </source>
</reference>
<dbReference type="NCBIfam" id="NF040941">
    <property type="entry name" value="GGGWT_bact"/>
    <property type="match status" value="1"/>
</dbReference>
<dbReference type="EMBL" id="CACRXK020000193">
    <property type="protein sequence ID" value="CAB3979395.1"/>
    <property type="molecule type" value="Genomic_DNA"/>
</dbReference>
<dbReference type="Gene3D" id="3.90.215.10">
    <property type="entry name" value="Gamma Fibrinogen, chain A, domain 1"/>
    <property type="match status" value="1"/>
</dbReference>
<proteinExistence type="predicted"/>
<sequence>MLRRINELRMNRLALFCLLLNVSGVLMTIVTPGVYSTTYKRSCLEIKRSAPHALSGLYDILVDNTVITVYCEMAKEGGGFTFIPREAVRRGKFSSLIRQICTDRSRVLLRFQRKDGLQPFTLITQLPAYAKQPLGILMHTYAGYTRPLNYGLGDYIYLGILPANRARAKTIQGFRSNGRSVTFKNCDRNPNAYFALFPNHQEKTINTYLKGNLHYERYGVAVNWRKTGVPSYGHRQLPNNFLFLTELHFGGCGTYTSSDRWREAFGTAIGLR</sequence>
<organism evidence="1 2">
    <name type="scientific">Paramuricea clavata</name>
    <name type="common">Red gorgonian</name>
    <name type="synonym">Violescent sea-whip</name>
    <dbReference type="NCBI Taxonomy" id="317549"/>
    <lineage>
        <taxon>Eukaryota</taxon>
        <taxon>Metazoa</taxon>
        <taxon>Cnidaria</taxon>
        <taxon>Anthozoa</taxon>
        <taxon>Octocorallia</taxon>
        <taxon>Malacalcyonacea</taxon>
        <taxon>Plexauridae</taxon>
        <taxon>Paramuricea</taxon>
    </lineage>
</organism>
<gene>
    <name evidence="1" type="ORF">PACLA_8A043466</name>
</gene>
<comment type="caution">
    <text evidence="1">The sequence shown here is derived from an EMBL/GenBank/DDBJ whole genome shotgun (WGS) entry which is preliminary data.</text>
</comment>
<dbReference type="InterPro" id="IPR036056">
    <property type="entry name" value="Fibrinogen-like_C"/>
</dbReference>
<dbReference type="Proteomes" id="UP001152795">
    <property type="component" value="Unassembled WGS sequence"/>
</dbReference>
<accession>A0A7D9DBM6</accession>
<dbReference type="SUPFAM" id="SSF56496">
    <property type="entry name" value="Fibrinogen C-terminal domain-like"/>
    <property type="match status" value="1"/>
</dbReference>
<name>A0A7D9DBM6_PARCT</name>
<evidence type="ECO:0000313" key="1">
    <source>
        <dbReference type="EMBL" id="CAB3979395.1"/>
    </source>
</evidence>
<protein>
    <submittedName>
        <fullName evidence="1">Uncharacterized protein</fullName>
    </submittedName>
</protein>
<evidence type="ECO:0000313" key="2">
    <source>
        <dbReference type="Proteomes" id="UP001152795"/>
    </source>
</evidence>